<feature type="transmembrane region" description="Helical" evidence="7">
    <location>
        <begin position="21"/>
        <end position="40"/>
    </location>
</feature>
<name>A0ABD6D767_9EURY</name>
<evidence type="ECO:0000256" key="7">
    <source>
        <dbReference type="SAM" id="Phobius"/>
    </source>
</evidence>
<feature type="transmembrane region" description="Helical" evidence="7">
    <location>
        <begin position="651"/>
        <end position="670"/>
    </location>
</feature>
<comment type="subcellular location">
    <subcellularLocation>
        <location evidence="1">Cell membrane</location>
        <topology evidence="1">Multi-pass membrane protein</topology>
    </subcellularLocation>
</comment>
<gene>
    <name evidence="9" type="ORF">ACFSBW_08765</name>
</gene>
<feature type="transmembrane region" description="Helical" evidence="7">
    <location>
        <begin position="780"/>
        <end position="806"/>
    </location>
</feature>
<evidence type="ECO:0000259" key="8">
    <source>
        <dbReference type="PROSITE" id="PS50156"/>
    </source>
</evidence>
<dbReference type="InterPro" id="IPR000731">
    <property type="entry name" value="SSD"/>
</dbReference>
<feature type="transmembrane region" description="Helical" evidence="7">
    <location>
        <begin position="330"/>
        <end position="350"/>
    </location>
</feature>
<dbReference type="Proteomes" id="UP001597052">
    <property type="component" value="Unassembled WGS sequence"/>
</dbReference>
<dbReference type="InterPro" id="IPR050545">
    <property type="entry name" value="Mycobact_MmpL"/>
</dbReference>
<dbReference type="GO" id="GO:0005886">
    <property type="term" value="C:plasma membrane"/>
    <property type="evidence" value="ECO:0007669"/>
    <property type="project" value="UniProtKB-SubCell"/>
</dbReference>
<feature type="domain" description="SSD" evidence="8">
    <location>
        <begin position="645"/>
        <end position="805"/>
    </location>
</feature>
<organism evidence="9 10">
    <name type="scientific">Halohasta litorea</name>
    <dbReference type="NCBI Taxonomy" id="869891"/>
    <lineage>
        <taxon>Archaea</taxon>
        <taxon>Methanobacteriati</taxon>
        <taxon>Methanobacteriota</taxon>
        <taxon>Stenosarchaea group</taxon>
        <taxon>Halobacteria</taxon>
        <taxon>Halobacteriales</taxon>
        <taxon>Haloferacaceae</taxon>
        <taxon>Halohasta</taxon>
    </lineage>
</organism>
<dbReference type="EMBL" id="JBHUDM010000002">
    <property type="protein sequence ID" value="MFD1641962.1"/>
    <property type="molecule type" value="Genomic_DNA"/>
</dbReference>
<keyword evidence="5 7" id="KW-1133">Transmembrane helix</keyword>
<keyword evidence="6 7" id="KW-0472">Membrane</keyword>
<feature type="domain" description="SSD" evidence="8">
    <location>
        <begin position="262"/>
        <end position="387"/>
    </location>
</feature>
<feature type="transmembrane region" description="Helical" evidence="7">
    <location>
        <begin position="262"/>
        <end position="284"/>
    </location>
</feature>
<comment type="similarity">
    <text evidence="2">Belongs to the resistance-nodulation-cell division (RND) (TC 2.A.6) family. MmpL subfamily.</text>
</comment>
<evidence type="ECO:0000256" key="3">
    <source>
        <dbReference type="ARBA" id="ARBA00022475"/>
    </source>
</evidence>
<protein>
    <submittedName>
        <fullName evidence="9">RND family transporter</fullName>
    </submittedName>
</protein>
<evidence type="ECO:0000256" key="6">
    <source>
        <dbReference type="ARBA" id="ARBA00023136"/>
    </source>
</evidence>
<feature type="transmembrane region" description="Helical" evidence="7">
    <location>
        <begin position="741"/>
        <end position="774"/>
    </location>
</feature>
<proteinExistence type="inferred from homology"/>
<feature type="transmembrane region" description="Helical" evidence="7">
    <location>
        <begin position="428"/>
        <end position="447"/>
    </location>
</feature>
<keyword evidence="3" id="KW-1003">Cell membrane</keyword>
<evidence type="ECO:0000313" key="10">
    <source>
        <dbReference type="Proteomes" id="UP001597052"/>
    </source>
</evidence>
<accession>A0ABD6D767</accession>
<dbReference type="PANTHER" id="PTHR33406:SF6">
    <property type="entry name" value="MEMBRANE PROTEIN YDGH-RELATED"/>
    <property type="match status" value="1"/>
</dbReference>
<dbReference type="RefSeq" id="WP_256395662.1">
    <property type="nucleotide sequence ID" value="NZ_JANHDJ010000002.1"/>
</dbReference>
<dbReference type="PANTHER" id="PTHR33406">
    <property type="entry name" value="MEMBRANE PROTEIN MJ1562-RELATED"/>
    <property type="match status" value="1"/>
</dbReference>
<keyword evidence="4 7" id="KW-0812">Transmembrane</keyword>
<evidence type="ECO:0000313" key="9">
    <source>
        <dbReference type="EMBL" id="MFD1641962.1"/>
    </source>
</evidence>
<feature type="transmembrane region" description="Helical" evidence="7">
    <location>
        <begin position="236"/>
        <end position="255"/>
    </location>
</feature>
<dbReference type="InterPro" id="IPR004869">
    <property type="entry name" value="MMPL_dom"/>
</dbReference>
<dbReference type="AlphaFoldDB" id="A0ABD6D767"/>
<evidence type="ECO:0000256" key="5">
    <source>
        <dbReference type="ARBA" id="ARBA00022989"/>
    </source>
</evidence>
<feature type="transmembrane region" description="Helical" evidence="7">
    <location>
        <begin position="677"/>
        <end position="696"/>
    </location>
</feature>
<dbReference type="Pfam" id="PF03176">
    <property type="entry name" value="MMPL"/>
    <property type="match status" value="2"/>
</dbReference>
<dbReference type="Gene3D" id="1.20.1640.10">
    <property type="entry name" value="Multidrug efflux transporter AcrB transmembrane domain"/>
    <property type="match status" value="2"/>
</dbReference>
<reference evidence="9 10" key="1">
    <citation type="journal article" date="2019" name="Int. J. Syst. Evol. Microbiol.">
        <title>The Global Catalogue of Microorganisms (GCM) 10K type strain sequencing project: providing services to taxonomists for standard genome sequencing and annotation.</title>
        <authorList>
            <consortium name="The Broad Institute Genomics Platform"/>
            <consortium name="The Broad Institute Genome Sequencing Center for Infectious Disease"/>
            <person name="Wu L."/>
            <person name="Ma J."/>
        </authorList>
    </citation>
    <scope>NUCLEOTIDE SEQUENCE [LARGE SCALE GENOMIC DNA]</scope>
    <source>
        <strain evidence="9 10">CGMCC 1.10593</strain>
    </source>
</reference>
<feature type="transmembrane region" description="Helical" evidence="7">
    <location>
        <begin position="290"/>
        <end position="309"/>
    </location>
</feature>
<evidence type="ECO:0000256" key="2">
    <source>
        <dbReference type="ARBA" id="ARBA00010157"/>
    </source>
</evidence>
<keyword evidence="10" id="KW-1185">Reference proteome</keyword>
<sequence>MWDPNRGIERLAEGTVEHAGVVLVSVALLSVVFAGGLGLVDQEAGTDQFTEEVPAMDAMERIDEEFAGDVGDSDTSAQLLVEADNVVARPTLLRLLETQRRLEDDGTLRIGETTSHADRIAAELDPDAETPTDRRRAIQEATDSELATAIEAADDDRFAEAVSTDYNPTTQRASTALVTVEYDVPESVSTSRLQTLQADSAAAIEGVQGNEIGENAYLFGEGILQTEITALLTDTAIVVFPAALGLILLFLLIAYRDPIDLLVGLSALLLTLVWTFGFMGYAGIPFSDAIVSVFPLLLAVGIDFGIHAINRYREARLGEASVDEAMARSMGQLGTAFLIVTVTTVCSFAANLTSPLGALQEFGIVAAVGMTFTFVLFVVYLPAAKVTVDRLRERLPVPAFGTTPIISEGSQLARGLAGGVSISRRAPVVFLVVVLLATGVAGAYGSGVDTEFSEEAFFPSETWIDRYDRLPEPFAPSQYTFIETIDILEDEFDQPTGGGVTIYIDQPVRRDDSLERIDRLGRNPPDSFAETSAGRADTESILTVIERQRAADPAFDRLVAQHDRLGTGVPDRDIEEIYAALDDSQRASEADRYLAENRESARVEIAVEPDADTASVVEDAQYVADRTPLSAVATGDRVVQQEVIDATLDSAVRGLVVAFVLTTVVLVGSYRLLEGRAVYGLLNLVPVLVTVGLLLASMRLLGIPLTPINAPILSISIGLGVDYTVHFVHRFVDEYETQETLAALSATVAGAGGALTGSMITTVAGIGVLGIALIPLIQEFGILIALGIGYAYLSSLLVTPSVIVVWERFGDRLSVPRRG</sequence>
<evidence type="ECO:0000256" key="1">
    <source>
        <dbReference type="ARBA" id="ARBA00004651"/>
    </source>
</evidence>
<evidence type="ECO:0000256" key="4">
    <source>
        <dbReference type="ARBA" id="ARBA00022692"/>
    </source>
</evidence>
<feature type="transmembrane region" description="Helical" evidence="7">
    <location>
        <begin position="362"/>
        <end position="384"/>
    </location>
</feature>
<dbReference type="SUPFAM" id="SSF82866">
    <property type="entry name" value="Multidrug efflux transporter AcrB transmembrane domain"/>
    <property type="match status" value="2"/>
</dbReference>
<dbReference type="PROSITE" id="PS50156">
    <property type="entry name" value="SSD"/>
    <property type="match status" value="2"/>
</dbReference>
<comment type="caution">
    <text evidence="9">The sequence shown here is derived from an EMBL/GenBank/DDBJ whole genome shotgun (WGS) entry which is preliminary data.</text>
</comment>